<name>A0A081NWQ2_9BACL</name>
<accession>A0A081NWQ2</accession>
<comment type="caution">
    <text evidence="1">The sequence shown here is derived from an EMBL/GenBank/DDBJ whole genome shotgun (WGS) entry which is preliminary data.</text>
</comment>
<dbReference type="InterPro" id="IPR021808">
    <property type="entry name" value="DUF3383"/>
</dbReference>
<gene>
    <name evidence="1" type="ORF">ET33_21255</name>
</gene>
<dbReference type="RefSeq" id="WP_036690210.1">
    <property type="nucleotide sequence ID" value="NZ_JNVM01000031.1"/>
</dbReference>
<sequence length="333" mass="36570">MKDVNVVIDIQKPTPKIGFGKPLILGSSTTGHEYKTYLDIDAVKADFATNTEVYKAAFALFNQGDQSPREVAVMCRKTADPPETLTDVLAKAFTKDWYFLVTTSDTLADVTAIADAVEQDNSRQFFFVTSKKTDLTAIKAKKYTRTTAVYHADTSSYPEAAWIGRAGSAEVGSVTWKFKTLTGIQAMNITATELNEVHELGANTYVTKAGDDVTSEGKVVSGEYIDIVHAKDYIKFSIEYAVQKLLNSSPKISYDDTGIAQIESAVKTVLQRAFNQGMIARDADGIGMYGTRFKNRAEVDPADRTARKYSGGEFWFDLAGAIHQTTIRGLIKV</sequence>
<evidence type="ECO:0000313" key="2">
    <source>
        <dbReference type="Proteomes" id="UP000028123"/>
    </source>
</evidence>
<protein>
    <recommendedName>
        <fullName evidence="3">DUF3383 family protein</fullName>
    </recommendedName>
</protein>
<dbReference type="AlphaFoldDB" id="A0A081NWQ2"/>
<dbReference type="Proteomes" id="UP000028123">
    <property type="component" value="Unassembled WGS sequence"/>
</dbReference>
<organism evidence="1 2">
    <name type="scientific">Paenibacillus tyrfis</name>
    <dbReference type="NCBI Taxonomy" id="1501230"/>
    <lineage>
        <taxon>Bacteria</taxon>
        <taxon>Bacillati</taxon>
        <taxon>Bacillota</taxon>
        <taxon>Bacilli</taxon>
        <taxon>Bacillales</taxon>
        <taxon>Paenibacillaceae</taxon>
        <taxon>Paenibacillus</taxon>
    </lineage>
</organism>
<evidence type="ECO:0000313" key="1">
    <source>
        <dbReference type="EMBL" id="KEQ22875.1"/>
    </source>
</evidence>
<proteinExistence type="predicted"/>
<dbReference type="Pfam" id="PF11863">
    <property type="entry name" value="DUF3383"/>
    <property type="match status" value="1"/>
</dbReference>
<keyword evidence="2" id="KW-1185">Reference proteome</keyword>
<dbReference type="EMBL" id="JNVM01000031">
    <property type="protein sequence ID" value="KEQ22875.1"/>
    <property type="molecule type" value="Genomic_DNA"/>
</dbReference>
<reference evidence="1 2" key="1">
    <citation type="submission" date="2014-06" db="EMBL/GenBank/DDBJ databases">
        <title>Draft genome sequence of Paenibacillus sp. MSt1.</title>
        <authorList>
            <person name="Aw Y.K."/>
            <person name="Ong K.S."/>
            <person name="Gan H.M."/>
            <person name="Lee S.M."/>
        </authorList>
    </citation>
    <scope>NUCLEOTIDE SEQUENCE [LARGE SCALE GENOMIC DNA]</scope>
    <source>
        <strain evidence="1 2">MSt1</strain>
    </source>
</reference>
<dbReference type="eggNOG" id="ENOG502Z867">
    <property type="taxonomic scope" value="Bacteria"/>
</dbReference>
<evidence type="ECO:0008006" key="3">
    <source>
        <dbReference type="Google" id="ProtNLM"/>
    </source>
</evidence>
<dbReference type="OrthoDB" id="1684431at2"/>